<sequence>MNVGFFVLFFCTTRRSGSTMEDPLVYGRNHVTPVSKADPGSTSRDNSKVRCFLFNVLELTHIFFFCSSFLVFFFF</sequence>
<keyword evidence="1" id="KW-0812">Transmembrane</keyword>
<proteinExistence type="predicted"/>
<evidence type="ECO:0000256" key="1">
    <source>
        <dbReference type="SAM" id="Phobius"/>
    </source>
</evidence>
<feature type="non-terminal residue" evidence="2">
    <location>
        <position position="75"/>
    </location>
</feature>
<protein>
    <submittedName>
        <fullName evidence="2">Uncharacterized protein</fullName>
    </submittedName>
</protein>
<evidence type="ECO:0000313" key="2">
    <source>
        <dbReference type="EMBL" id="KZR98449.1"/>
    </source>
</evidence>
<organism evidence="2 3">
    <name type="scientific">Daphnia magna</name>
    <dbReference type="NCBI Taxonomy" id="35525"/>
    <lineage>
        <taxon>Eukaryota</taxon>
        <taxon>Metazoa</taxon>
        <taxon>Ecdysozoa</taxon>
        <taxon>Arthropoda</taxon>
        <taxon>Crustacea</taxon>
        <taxon>Branchiopoda</taxon>
        <taxon>Diplostraca</taxon>
        <taxon>Cladocera</taxon>
        <taxon>Anomopoda</taxon>
        <taxon>Daphniidae</taxon>
        <taxon>Daphnia</taxon>
    </lineage>
</organism>
<gene>
    <name evidence="2" type="ORF">APZ42_006133</name>
</gene>
<keyword evidence="1" id="KW-0472">Membrane</keyword>
<keyword evidence="1" id="KW-1133">Transmembrane helix</keyword>
<accession>A0A164G2N6</accession>
<dbReference type="AlphaFoldDB" id="A0A164G2N6"/>
<evidence type="ECO:0000313" key="3">
    <source>
        <dbReference type="Proteomes" id="UP000076858"/>
    </source>
</evidence>
<dbReference type="EMBL" id="LRGB01017032">
    <property type="protein sequence ID" value="KZR98449.1"/>
    <property type="molecule type" value="Genomic_DNA"/>
</dbReference>
<keyword evidence="3" id="KW-1185">Reference proteome</keyword>
<comment type="caution">
    <text evidence="2">The sequence shown here is derived from an EMBL/GenBank/DDBJ whole genome shotgun (WGS) entry which is preliminary data.</text>
</comment>
<feature type="transmembrane region" description="Helical" evidence="1">
    <location>
        <begin position="52"/>
        <end position="74"/>
    </location>
</feature>
<name>A0A164G2N6_9CRUS</name>
<dbReference type="Proteomes" id="UP000076858">
    <property type="component" value="Unassembled WGS sequence"/>
</dbReference>
<reference evidence="2 3" key="1">
    <citation type="submission" date="2016-03" db="EMBL/GenBank/DDBJ databases">
        <title>EvidentialGene: Evidence-directed Construction of Genes on Genomes.</title>
        <authorList>
            <person name="Gilbert D.G."/>
            <person name="Choi J.-H."/>
            <person name="Mockaitis K."/>
            <person name="Colbourne J."/>
            <person name="Pfrender M."/>
        </authorList>
    </citation>
    <scope>NUCLEOTIDE SEQUENCE [LARGE SCALE GENOMIC DNA]</scope>
    <source>
        <strain evidence="2 3">Xinb3</strain>
        <tissue evidence="2">Complete organism</tissue>
    </source>
</reference>